<name>A0A8S5N256_9CAUD</name>
<feature type="region of interest" description="Disordered" evidence="1">
    <location>
        <begin position="38"/>
        <end position="110"/>
    </location>
</feature>
<accession>A0A8S5N256</accession>
<proteinExistence type="predicted"/>
<dbReference type="GO" id="GO:0004519">
    <property type="term" value="F:endonuclease activity"/>
    <property type="evidence" value="ECO:0007669"/>
    <property type="project" value="UniProtKB-KW"/>
</dbReference>
<sequence length="125" mass="13522">MFATVTYPYRDRETYEIHRTGDMVELTPERFAELSASGYVDAASPIDPMERADGVPEQPEGEGAEQAEADAPDPAPEQEEPEPAPAAHPEQEMTAKQLRDAIGAKGGFAPKKANKAQLAELLEAL</sequence>
<evidence type="ECO:0000313" key="2">
    <source>
        <dbReference type="EMBL" id="DAD88568.1"/>
    </source>
</evidence>
<dbReference type="EMBL" id="BK015042">
    <property type="protein sequence ID" value="DAD88568.1"/>
    <property type="molecule type" value="Genomic_DNA"/>
</dbReference>
<protein>
    <submittedName>
        <fullName evidence="2">Dimeris T4 recombination endonuclease VII</fullName>
    </submittedName>
</protein>
<feature type="compositionally biased region" description="Acidic residues" evidence="1">
    <location>
        <begin position="59"/>
        <end position="82"/>
    </location>
</feature>
<organism evidence="2">
    <name type="scientific">Siphoviridae sp. ctiMX17</name>
    <dbReference type="NCBI Taxonomy" id="2826432"/>
    <lineage>
        <taxon>Viruses</taxon>
        <taxon>Duplodnaviria</taxon>
        <taxon>Heunggongvirae</taxon>
        <taxon>Uroviricota</taxon>
        <taxon>Caudoviricetes</taxon>
    </lineage>
</organism>
<keyword evidence="2" id="KW-0255">Endonuclease</keyword>
<keyword evidence="2" id="KW-0378">Hydrolase</keyword>
<feature type="compositionally biased region" description="Basic and acidic residues" evidence="1">
    <location>
        <begin position="89"/>
        <end position="99"/>
    </location>
</feature>
<keyword evidence="2" id="KW-0540">Nuclease</keyword>
<evidence type="ECO:0000256" key="1">
    <source>
        <dbReference type="SAM" id="MobiDB-lite"/>
    </source>
</evidence>
<reference evidence="2" key="1">
    <citation type="journal article" date="2021" name="Proc. Natl. Acad. Sci. U.S.A.">
        <title>A Catalog of Tens of Thousands of Viruses from Human Metagenomes Reveals Hidden Associations with Chronic Diseases.</title>
        <authorList>
            <person name="Tisza M.J."/>
            <person name="Buck C.B."/>
        </authorList>
    </citation>
    <scope>NUCLEOTIDE SEQUENCE</scope>
    <source>
        <strain evidence="2">CtiMX17</strain>
    </source>
</reference>